<dbReference type="RefSeq" id="XP_016763386.1">
    <property type="nucleotide sequence ID" value="XM_016904136.1"/>
</dbReference>
<reference evidence="2 3" key="1">
    <citation type="journal article" date="2012" name="PLoS Pathog.">
        <title>Diverse lifestyles and strategies of plant pathogenesis encoded in the genomes of eighteen Dothideomycetes fungi.</title>
        <authorList>
            <person name="Ohm R.A."/>
            <person name="Feau N."/>
            <person name="Henrissat B."/>
            <person name="Schoch C.L."/>
            <person name="Horwitz B.A."/>
            <person name="Barry K.W."/>
            <person name="Condon B.J."/>
            <person name="Copeland A.C."/>
            <person name="Dhillon B."/>
            <person name="Glaser F."/>
            <person name="Hesse C.N."/>
            <person name="Kosti I."/>
            <person name="LaButti K."/>
            <person name="Lindquist E.A."/>
            <person name="Lucas S."/>
            <person name="Salamov A.A."/>
            <person name="Bradshaw R.E."/>
            <person name="Ciuffetti L."/>
            <person name="Hamelin R.C."/>
            <person name="Kema G.H.J."/>
            <person name="Lawrence C."/>
            <person name="Scott J.A."/>
            <person name="Spatafora J.W."/>
            <person name="Turgeon B.G."/>
            <person name="de Wit P.J.G.M."/>
            <person name="Zhong S."/>
            <person name="Goodwin S.B."/>
            <person name="Grigoriev I.V."/>
        </authorList>
    </citation>
    <scope>NUCLEOTIDE SEQUENCE [LARGE SCALE GENOMIC DNA]</scope>
    <source>
        <strain evidence="2 3">SO2202</strain>
    </source>
</reference>
<dbReference type="GeneID" id="27901273"/>
<proteinExistence type="predicted"/>
<name>M3DB14_SPHMS</name>
<evidence type="ECO:0000313" key="2">
    <source>
        <dbReference type="EMBL" id="EMF15265.1"/>
    </source>
</evidence>
<accession>M3DB14</accession>
<feature type="compositionally biased region" description="Basic residues" evidence="1">
    <location>
        <begin position="43"/>
        <end position="53"/>
    </location>
</feature>
<feature type="region of interest" description="Disordered" evidence="1">
    <location>
        <begin position="94"/>
        <end position="120"/>
    </location>
</feature>
<protein>
    <submittedName>
        <fullName evidence="2">Uncharacterized protein</fullName>
    </submittedName>
</protein>
<dbReference type="OrthoDB" id="9986861at2759"/>
<dbReference type="HOGENOM" id="CLU_1058330_0_0_1"/>
<keyword evidence="3" id="KW-1185">Reference proteome</keyword>
<feature type="region of interest" description="Disordered" evidence="1">
    <location>
        <begin position="1"/>
        <end position="60"/>
    </location>
</feature>
<evidence type="ECO:0000256" key="1">
    <source>
        <dbReference type="SAM" id="MobiDB-lite"/>
    </source>
</evidence>
<gene>
    <name evidence="2" type="ORF">SEPMUDRAFT_147185</name>
</gene>
<sequence>MDEPPCSPTDVPQRSETPRPPAAAAAAATQSNHPQDPSTPSRRSNHHPHKPHKPNPPTRQRSLTEVLHALDLLHQTSQPVLLIGLDPSWLSLNRPSSQRNAHSSSSSSSGSSSPSQYSTFQTTFTQLQQNNPSLYMELHLLHPDSRENIYDVKRKIRDGSGPEGGSCDWTAVLWDSILRSDAELTGLFEDLVNFVREMLPAAKLVFPRDDADFAEALRRNLGVFVEGGVGGGAGAGAVSSPTLPPPSEKLTRSALETMQGFKF</sequence>
<dbReference type="Proteomes" id="UP000016931">
    <property type="component" value="Unassembled WGS sequence"/>
</dbReference>
<evidence type="ECO:0000313" key="3">
    <source>
        <dbReference type="Proteomes" id="UP000016931"/>
    </source>
</evidence>
<feature type="compositionally biased region" description="Polar residues" evidence="1">
    <location>
        <begin position="29"/>
        <end position="39"/>
    </location>
</feature>
<organism evidence="2 3">
    <name type="scientific">Sphaerulina musiva (strain SO2202)</name>
    <name type="common">Poplar stem canker fungus</name>
    <name type="synonym">Septoria musiva</name>
    <dbReference type="NCBI Taxonomy" id="692275"/>
    <lineage>
        <taxon>Eukaryota</taxon>
        <taxon>Fungi</taxon>
        <taxon>Dikarya</taxon>
        <taxon>Ascomycota</taxon>
        <taxon>Pezizomycotina</taxon>
        <taxon>Dothideomycetes</taxon>
        <taxon>Dothideomycetidae</taxon>
        <taxon>Mycosphaerellales</taxon>
        <taxon>Mycosphaerellaceae</taxon>
        <taxon>Sphaerulina</taxon>
    </lineage>
</organism>
<dbReference type="EMBL" id="KB456261">
    <property type="protein sequence ID" value="EMF15265.1"/>
    <property type="molecule type" value="Genomic_DNA"/>
</dbReference>
<dbReference type="AlphaFoldDB" id="M3DB14"/>
<feature type="compositionally biased region" description="Low complexity" evidence="1">
    <location>
        <begin position="96"/>
        <end position="120"/>
    </location>
</feature>